<dbReference type="InterPro" id="IPR036873">
    <property type="entry name" value="Rhodanese-like_dom_sf"/>
</dbReference>
<feature type="signal peptide" evidence="1">
    <location>
        <begin position="1"/>
        <end position="21"/>
    </location>
</feature>
<evidence type="ECO:0000313" key="3">
    <source>
        <dbReference type="EMBL" id="RWX50506.1"/>
    </source>
</evidence>
<accession>A0A444JBM6</accession>
<keyword evidence="4" id="KW-1185">Reference proteome</keyword>
<evidence type="ECO:0000256" key="1">
    <source>
        <dbReference type="SAM" id="SignalP"/>
    </source>
</evidence>
<name>A0A444JBM6_9BACT</name>
<dbReference type="AlphaFoldDB" id="A0A444JBM6"/>
<gene>
    <name evidence="3" type="ORF">VU01_13083</name>
</gene>
<dbReference type="PROSITE" id="PS50206">
    <property type="entry name" value="RHODANESE_3"/>
    <property type="match status" value="1"/>
</dbReference>
<dbReference type="SUPFAM" id="SSF52821">
    <property type="entry name" value="Rhodanese/Cell cycle control phosphatase"/>
    <property type="match status" value="1"/>
</dbReference>
<feature type="domain" description="Rhodanese" evidence="2">
    <location>
        <begin position="38"/>
        <end position="88"/>
    </location>
</feature>
<dbReference type="Proteomes" id="UP000288892">
    <property type="component" value="Unassembled WGS sequence"/>
</dbReference>
<protein>
    <submittedName>
        <fullName evidence="3">Rhodanese-like domain-containing protein</fullName>
    </submittedName>
</protein>
<reference evidence="3 4" key="1">
    <citation type="submission" date="2017-01" db="EMBL/GenBank/DDBJ databases">
        <title>The cable genome- insights into the physiology and evolution of filamentous bacteria capable of sulfide oxidation via long distance electron transfer.</title>
        <authorList>
            <person name="Schreiber L."/>
            <person name="Bjerg J.T."/>
            <person name="Boggild A."/>
            <person name="Van De Vossenberg J."/>
            <person name="Meysman F."/>
            <person name="Nielsen L.P."/>
            <person name="Schramm A."/>
            <person name="Kjeldsen K.U."/>
        </authorList>
    </citation>
    <scope>NUCLEOTIDE SEQUENCE [LARGE SCALE GENOMIC DNA]</scope>
    <source>
        <strain evidence="3">A5</strain>
    </source>
</reference>
<dbReference type="InterPro" id="IPR001763">
    <property type="entry name" value="Rhodanese-like_dom"/>
</dbReference>
<proteinExistence type="predicted"/>
<dbReference type="Gene3D" id="3.40.250.10">
    <property type="entry name" value="Rhodanese-like domain"/>
    <property type="match status" value="1"/>
</dbReference>
<dbReference type="Pfam" id="PF00581">
    <property type="entry name" value="Rhodanese"/>
    <property type="match status" value="1"/>
</dbReference>
<evidence type="ECO:0000313" key="4">
    <source>
        <dbReference type="Proteomes" id="UP000288892"/>
    </source>
</evidence>
<organism evidence="3 4">
    <name type="scientific">Candidatus Electrothrix marina</name>
    <dbReference type="NCBI Taxonomy" id="1859130"/>
    <lineage>
        <taxon>Bacteria</taxon>
        <taxon>Pseudomonadati</taxon>
        <taxon>Thermodesulfobacteriota</taxon>
        <taxon>Desulfobulbia</taxon>
        <taxon>Desulfobulbales</taxon>
        <taxon>Desulfobulbaceae</taxon>
        <taxon>Candidatus Electrothrix</taxon>
    </lineage>
</organism>
<keyword evidence="1" id="KW-0732">Signal</keyword>
<dbReference type="EMBL" id="MTKS01000308">
    <property type="protein sequence ID" value="RWX50506.1"/>
    <property type="molecule type" value="Genomic_DNA"/>
</dbReference>
<sequence>MKKTLGLLFACLLFSATSLIAADDVQFMSAEELKGNLNAENISILDVRSERGWSSSEVKIPGAVRATWDNFDEWSASLPKDNKLVLYCS</sequence>
<evidence type="ECO:0000259" key="2">
    <source>
        <dbReference type="PROSITE" id="PS50206"/>
    </source>
</evidence>
<feature type="chain" id="PRO_5019124539" evidence="1">
    <location>
        <begin position="22"/>
        <end position="89"/>
    </location>
</feature>
<comment type="caution">
    <text evidence="3">The sequence shown here is derived from an EMBL/GenBank/DDBJ whole genome shotgun (WGS) entry which is preliminary data.</text>
</comment>